<dbReference type="EMBL" id="BMNK01000003">
    <property type="protein sequence ID" value="GGP05311.1"/>
    <property type="molecule type" value="Genomic_DNA"/>
</dbReference>
<sequence length="124" mass="13425">MLKEAWAISALVATALVPSAASQAQDAQVHAISASATSTSLSHCASTSAPCRWMQEDNRRCFYCKQKKGGGWKRQYCEQKNRGPVELECSTAPAPTATNPKRVCEKCVDQKTGRQVSTKCFTGP</sequence>
<dbReference type="Proteomes" id="UP000660745">
    <property type="component" value="Unassembled WGS sequence"/>
</dbReference>
<name>A0A918E5G0_9ACTN</name>
<keyword evidence="3" id="KW-1185">Reference proteome</keyword>
<accession>A0A918E5G0</accession>
<evidence type="ECO:0000256" key="1">
    <source>
        <dbReference type="SAM" id="SignalP"/>
    </source>
</evidence>
<feature type="signal peptide" evidence="1">
    <location>
        <begin position="1"/>
        <end position="24"/>
    </location>
</feature>
<dbReference type="AlphaFoldDB" id="A0A918E5G0"/>
<organism evidence="2 3">
    <name type="scientific">Nonomuraea glycinis</name>
    <dbReference type="NCBI Taxonomy" id="2047744"/>
    <lineage>
        <taxon>Bacteria</taxon>
        <taxon>Bacillati</taxon>
        <taxon>Actinomycetota</taxon>
        <taxon>Actinomycetes</taxon>
        <taxon>Streptosporangiales</taxon>
        <taxon>Streptosporangiaceae</taxon>
        <taxon>Nonomuraea</taxon>
    </lineage>
</organism>
<reference evidence="2" key="1">
    <citation type="journal article" date="2014" name="Int. J. Syst. Evol. Microbiol.">
        <title>Complete genome sequence of Corynebacterium casei LMG S-19264T (=DSM 44701T), isolated from a smear-ripened cheese.</title>
        <authorList>
            <consortium name="US DOE Joint Genome Institute (JGI-PGF)"/>
            <person name="Walter F."/>
            <person name="Albersmeier A."/>
            <person name="Kalinowski J."/>
            <person name="Ruckert C."/>
        </authorList>
    </citation>
    <scope>NUCLEOTIDE SEQUENCE</scope>
    <source>
        <strain evidence="2">CGMCC 4.7430</strain>
    </source>
</reference>
<dbReference type="RefSeq" id="WP_189138627.1">
    <property type="nucleotide sequence ID" value="NZ_BMNK01000003.1"/>
</dbReference>
<feature type="chain" id="PRO_5039415764" evidence="1">
    <location>
        <begin position="25"/>
        <end position="124"/>
    </location>
</feature>
<evidence type="ECO:0000313" key="2">
    <source>
        <dbReference type="EMBL" id="GGP05311.1"/>
    </source>
</evidence>
<proteinExistence type="predicted"/>
<comment type="caution">
    <text evidence="2">The sequence shown here is derived from an EMBL/GenBank/DDBJ whole genome shotgun (WGS) entry which is preliminary data.</text>
</comment>
<gene>
    <name evidence="2" type="ORF">GCM10012278_24310</name>
</gene>
<reference evidence="2" key="2">
    <citation type="submission" date="2020-09" db="EMBL/GenBank/DDBJ databases">
        <authorList>
            <person name="Sun Q."/>
            <person name="Zhou Y."/>
        </authorList>
    </citation>
    <scope>NUCLEOTIDE SEQUENCE</scope>
    <source>
        <strain evidence="2">CGMCC 4.7430</strain>
    </source>
</reference>
<protein>
    <submittedName>
        <fullName evidence="2">Uncharacterized protein</fullName>
    </submittedName>
</protein>
<keyword evidence="1" id="KW-0732">Signal</keyword>
<evidence type="ECO:0000313" key="3">
    <source>
        <dbReference type="Proteomes" id="UP000660745"/>
    </source>
</evidence>